<dbReference type="Proteomes" id="UP000691718">
    <property type="component" value="Unassembled WGS sequence"/>
</dbReference>
<evidence type="ECO:0000313" key="2">
    <source>
        <dbReference type="EMBL" id="CAG5050403.1"/>
    </source>
</evidence>
<dbReference type="Pfam" id="PF00106">
    <property type="entry name" value="adh_short"/>
    <property type="match status" value="1"/>
</dbReference>
<dbReference type="InterPro" id="IPR002347">
    <property type="entry name" value="SDR_fam"/>
</dbReference>
<proteinExistence type="predicted"/>
<keyword evidence="1" id="KW-0560">Oxidoreductase</keyword>
<protein>
    <submittedName>
        <fullName evidence="2">(apollo) hypothetical protein</fullName>
    </submittedName>
</protein>
<dbReference type="PANTHER" id="PTHR43313:SF36">
    <property type="entry name" value="D-BETA-HYDROXYBUTYRATE DEHYDROGENASE, MITOCHONDRIAL"/>
    <property type="match status" value="1"/>
</dbReference>
<dbReference type="EMBL" id="CAJQZP010001486">
    <property type="protein sequence ID" value="CAG5050403.1"/>
    <property type="molecule type" value="Genomic_DNA"/>
</dbReference>
<dbReference type="InterPro" id="IPR020904">
    <property type="entry name" value="Sc_DH/Rdtase_CS"/>
</dbReference>
<name>A0A8S3Y4Z9_PARAO</name>
<evidence type="ECO:0000313" key="3">
    <source>
        <dbReference type="Proteomes" id="UP000691718"/>
    </source>
</evidence>
<dbReference type="GO" id="GO:0016491">
    <property type="term" value="F:oxidoreductase activity"/>
    <property type="evidence" value="ECO:0007669"/>
    <property type="project" value="UniProtKB-KW"/>
</dbReference>
<dbReference type="GO" id="GO:0008202">
    <property type="term" value="P:steroid metabolic process"/>
    <property type="evidence" value="ECO:0007669"/>
    <property type="project" value="TreeGrafter"/>
</dbReference>
<dbReference type="AlphaFoldDB" id="A0A8S3Y4Z9"/>
<accession>A0A8S3Y4Z9</accession>
<dbReference type="PROSITE" id="PS00061">
    <property type="entry name" value="ADH_SHORT"/>
    <property type="match status" value="1"/>
</dbReference>
<keyword evidence="3" id="KW-1185">Reference proteome</keyword>
<dbReference type="OrthoDB" id="294295at2759"/>
<evidence type="ECO:0000256" key="1">
    <source>
        <dbReference type="ARBA" id="ARBA00023002"/>
    </source>
</evidence>
<organism evidence="2 3">
    <name type="scientific">Parnassius apollo</name>
    <name type="common">Apollo butterfly</name>
    <name type="synonym">Papilio apollo</name>
    <dbReference type="NCBI Taxonomy" id="110799"/>
    <lineage>
        <taxon>Eukaryota</taxon>
        <taxon>Metazoa</taxon>
        <taxon>Ecdysozoa</taxon>
        <taxon>Arthropoda</taxon>
        <taxon>Hexapoda</taxon>
        <taxon>Insecta</taxon>
        <taxon>Pterygota</taxon>
        <taxon>Neoptera</taxon>
        <taxon>Endopterygota</taxon>
        <taxon>Lepidoptera</taxon>
        <taxon>Glossata</taxon>
        <taxon>Ditrysia</taxon>
        <taxon>Papilionoidea</taxon>
        <taxon>Papilionidae</taxon>
        <taxon>Parnassiinae</taxon>
        <taxon>Parnassini</taxon>
        <taxon>Parnassius</taxon>
        <taxon>Parnassius</taxon>
    </lineage>
</organism>
<sequence length="308" mass="34632">MIKNMSWTKVVAITGCDSGLGWAIAARSAREGMLTVAGMFKGTDTNASRALKNLCAYPYPLDVTDPDSVVGFRDYVQSILKDNPTNKLYAVVNNAGVMTIGDYEWQTPKIIENTINVNLLGSMRIATAFLPELRKSAADSEIKPRIINVASHCGLQPLPGFGPYSASKAGLLAWTRTLRMEQREYGLNVLAFIPGGFIGSSNLMSYQKVQGNDMLEYLSEEQRALYEKKIQTLCNYLGTAANNARFDSMKDENIIETFMKALTDENPKELYKIESWRYMFYYNLLKLPIPESAHRWLINKFVNFPQVE</sequence>
<dbReference type="PANTHER" id="PTHR43313">
    <property type="entry name" value="SHORT-CHAIN DEHYDROGENASE/REDUCTASE FAMILY 9C"/>
    <property type="match status" value="1"/>
</dbReference>
<comment type="caution">
    <text evidence="2">The sequence shown here is derived from an EMBL/GenBank/DDBJ whole genome shotgun (WGS) entry which is preliminary data.</text>
</comment>
<gene>
    <name evidence="2" type="ORF">PAPOLLO_LOCUS24781</name>
</gene>
<reference evidence="2" key="1">
    <citation type="submission" date="2021-04" db="EMBL/GenBank/DDBJ databases">
        <authorList>
            <person name="Tunstrom K."/>
        </authorList>
    </citation>
    <scope>NUCLEOTIDE SEQUENCE</scope>
</reference>